<evidence type="ECO:0000256" key="5">
    <source>
        <dbReference type="SAM" id="SignalP"/>
    </source>
</evidence>
<feature type="signal peptide" evidence="5">
    <location>
        <begin position="1"/>
        <end position="19"/>
    </location>
</feature>
<dbReference type="InterPro" id="IPR001254">
    <property type="entry name" value="Trypsin_dom"/>
</dbReference>
<name>A0A921Z314_MANSE</name>
<sequence length="431" mass="49023">MFSMYSHVFFILMLKLSNCQRKIINGKEIGVDKPYVGYLVKAQVSPQKYDAWICGGAIVSPMYIITSAACIEDVQHLYAVVGYKKYVHSANLNDDKCTKNTKKKIVLTCVPKAYELDYTKVSVWSYIDIAVVKTESAIQFNDEKYTKFCSYSPAAIPVNYESRYQDPGTDAVVYGWGHKEIYRKPHDAEDYNQKTLQYAPQLLQEKSVCKKVYKGYNMDLVIDKYMLCTMEGGNVDEKGDLIGKSKPVLVDGCVTKRQRLMGAGGISCEENEEMPEYIQDPIIFDATRRNGSQTNETYTSTRRHGICQNDHGGPLVRWIGNREVLIGVASVFRVNNKSQCVGPFLFTSTQCNGKFLDCVLNEDGESLRRNLYCDEPPSVRGFDMIRRTISWMDHPEGPAENEIQMRPQIPLRNYGYTANQDGNVRRVVPYK</sequence>
<dbReference type="PROSITE" id="PS50240">
    <property type="entry name" value="TRYPSIN_DOM"/>
    <property type="match status" value="1"/>
</dbReference>
<dbReference type="GO" id="GO:0004252">
    <property type="term" value="F:serine-type endopeptidase activity"/>
    <property type="evidence" value="ECO:0007669"/>
    <property type="project" value="InterPro"/>
</dbReference>
<dbReference type="EMBL" id="JH668380">
    <property type="protein sequence ID" value="KAG6449880.1"/>
    <property type="molecule type" value="Genomic_DNA"/>
</dbReference>
<keyword evidence="4" id="KW-1015">Disulfide bond</keyword>
<accession>A0A921Z314</accession>
<gene>
    <name evidence="7" type="ORF">O3G_MSEX006290</name>
</gene>
<dbReference type="InterPro" id="IPR050430">
    <property type="entry name" value="Peptidase_S1"/>
</dbReference>
<dbReference type="InterPro" id="IPR043504">
    <property type="entry name" value="Peptidase_S1_PA_chymotrypsin"/>
</dbReference>
<keyword evidence="1" id="KW-0645">Protease</keyword>
<keyword evidence="8" id="KW-1185">Reference proteome</keyword>
<feature type="domain" description="Peptidase S1" evidence="6">
    <location>
        <begin position="23"/>
        <end position="397"/>
    </location>
</feature>
<dbReference type="Proteomes" id="UP000791440">
    <property type="component" value="Unassembled WGS sequence"/>
</dbReference>
<dbReference type="AlphaFoldDB" id="A0A921Z314"/>
<evidence type="ECO:0000256" key="3">
    <source>
        <dbReference type="ARBA" id="ARBA00022825"/>
    </source>
</evidence>
<evidence type="ECO:0000256" key="4">
    <source>
        <dbReference type="ARBA" id="ARBA00023157"/>
    </source>
</evidence>
<keyword evidence="2" id="KW-0378">Hydrolase</keyword>
<reference evidence="7" key="1">
    <citation type="journal article" date="2016" name="Insect Biochem. Mol. Biol.">
        <title>Multifaceted biological insights from a draft genome sequence of the tobacco hornworm moth, Manduca sexta.</title>
        <authorList>
            <person name="Kanost M.R."/>
            <person name="Arrese E.L."/>
            <person name="Cao X."/>
            <person name="Chen Y.R."/>
            <person name="Chellapilla S."/>
            <person name="Goldsmith M.R."/>
            <person name="Grosse-Wilde E."/>
            <person name="Heckel D.G."/>
            <person name="Herndon N."/>
            <person name="Jiang H."/>
            <person name="Papanicolaou A."/>
            <person name="Qu J."/>
            <person name="Soulages J.L."/>
            <person name="Vogel H."/>
            <person name="Walters J."/>
            <person name="Waterhouse R.M."/>
            <person name="Ahn S.J."/>
            <person name="Almeida F.C."/>
            <person name="An C."/>
            <person name="Aqrawi P."/>
            <person name="Bretschneider A."/>
            <person name="Bryant W.B."/>
            <person name="Bucks S."/>
            <person name="Chao H."/>
            <person name="Chevignon G."/>
            <person name="Christen J.M."/>
            <person name="Clarke D.F."/>
            <person name="Dittmer N.T."/>
            <person name="Ferguson L.C.F."/>
            <person name="Garavelou S."/>
            <person name="Gordon K.H.J."/>
            <person name="Gunaratna R.T."/>
            <person name="Han Y."/>
            <person name="Hauser F."/>
            <person name="He Y."/>
            <person name="Heidel-Fischer H."/>
            <person name="Hirsh A."/>
            <person name="Hu Y."/>
            <person name="Jiang H."/>
            <person name="Kalra D."/>
            <person name="Klinner C."/>
            <person name="Konig C."/>
            <person name="Kovar C."/>
            <person name="Kroll A.R."/>
            <person name="Kuwar S.S."/>
            <person name="Lee S.L."/>
            <person name="Lehman R."/>
            <person name="Li K."/>
            <person name="Li Z."/>
            <person name="Liang H."/>
            <person name="Lovelace S."/>
            <person name="Lu Z."/>
            <person name="Mansfield J.H."/>
            <person name="McCulloch K.J."/>
            <person name="Mathew T."/>
            <person name="Morton B."/>
            <person name="Muzny D.M."/>
            <person name="Neunemann D."/>
            <person name="Ongeri F."/>
            <person name="Pauchet Y."/>
            <person name="Pu L.L."/>
            <person name="Pyrousis I."/>
            <person name="Rao X.J."/>
            <person name="Redding A."/>
            <person name="Roesel C."/>
            <person name="Sanchez-Gracia A."/>
            <person name="Schaack S."/>
            <person name="Shukla A."/>
            <person name="Tetreau G."/>
            <person name="Wang Y."/>
            <person name="Xiong G.H."/>
            <person name="Traut W."/>
            <person name="Walsh T.K."/>
            <person name="Worley K.C."/>
            <person name="Wu D."/>
            <person name="Wu W."/>
            <person name="Wu Y.Q."/>
            <person name="Zhang X."/>
            <person name="Zou Z."/>
            <person name="Zucker H."/>
            <person name="Briscoe A.D."/>
            <person name="Burmester T."/>
            <person name="Clem R.J."/>
            <person name="Feyereisen R."/>
            <person name="Grimmelikhuijzen C.J.P."/>
            <person name="Hamodrakas S.J."/>
            <person name="Hansson B.S."/>
            <person name="Huguet E."/>
            <person name="Jermiin L.S."/>
            <person name="Lan Q."/>
            <person name="Lehman H.K."/>
            <person name="Lorenzen M."/>
            <person name="Merzendorfer H."/>
            <person name="Michalopoulos I."/>
            <person name="Morton D.B."/>
            <person name="Muthukrishnan S."/>
            <person name="Oakeshott J.G."/>
            <person name="Palmer W."/>
            <person name="Park Y."/>
            <person name="Passarelli A.L."/>
            <person name="Rozas J."/>
            <person name="Schwartz L.M."/>
            <person name="Smith W."/>
            <person name="Southgate A."/>
            <person name="Vilcinskas A."/>
            <person name="Vogt R."/>
            <person name="Wang P."/>
            <person name="Werren J."/>
            <person name="Yu X.Q."/>
            <person name="Zhou J.J."/>
            <person name="Brown S.J."/>
            <person name="Scherer S.E."/>
            <person name="Richards S."/>
            <person name="Blissard G.W."/>
        </authorList>
    </citation>
    <scope>NUCLEOTIDE SEQUENCE</scope>
</reference>
<comment type="caution">
    <text evidence="7">The sequence shown here is derived from an EMBL/GenBank/DDBJ whole genome shotgun (WGS) entry which is preliminary data.</text>
</comment>
<evidence type="ECO:0000256" key="1">
    <source>
        <dbReference type="ARBA" id="ARBA00022670"/>
    </source>
</evidence>
<evidence type="ECO:0000313" key="7">
    <source>
        <dbReference type="EMBL" id="KAG6449880.1"/>
    </source>
</evidence>
<keyword evidence="3" id="KW-0720">Serine protease</keyword>
<evidence type="ECO:0000256" key="2">
    <source>
        <dbReference type="ARBA" id="ARBA00022801"/>
    </source>
</evidence>
<dbReference type="SMART" id="SM00020">
    <property type="entry name" value="Tryp_SPc"/>
    <property type="match status" value="1"/>
</dbReference>
<dbReference type="Pfam" id="PF00089">
    <property type="entry name" value="Trypsin"/>
    <property type="match status" value="1"/>
</dbReference>
<reference evidence="7" key="2">
    <citation type="submission" date="2020-12" db="EMBL/GenBank/DDBJ databases">
        <authorList>
            <person name="Kanost M."/>
        </authorList>
    </citation>
    <scope>NUCLEOTIDE SEQUENCE</scope>
</reference>
<dbReference type="Gene3D" id="2.40.10.10">
    <property type="entry name" value="Trypsin-like serine proteases"/>
    <property type="match status" value="2"/>
</dbReference>
<keyword evidence="5" id="KW-0732">Signal</keyword>
<dbReference type="SUPFAM" id="SSF50494">
    <property type="entry name" value="Trypsin-like serine proteases"/>
    <property type="match status" value="2"/>
</dbReference>
<dbReference type="GO" id="GO:0006508">
    <property type="term" value="P:proteolysis"/>
    <property type="evidence" value="ECO:0007669"/>
    <property type="project" value="UniProtKB-KW"/>
</dbReference>
<proteinExistence type="predicted"/>
<evidence type="ECO:0000313" key="8">
    <source>
        <dbReference type="Proteomes" id="UP000791440"/>
    </source>
</evidence>
<feature type="chain" id="PRO_5038102696" description="Peptidase S1 domain-containing protein" evidence="5">
    <location>
        <begin position="20"/>
        <end position="431"/>
    </location>
</feature>
<dbReference type="PANTHER" id="PTHR24276:SF98">
    <property type="entry name" value="FI18310P1-RELATED"/>
    <property type="match status" value="1"/>
</dbReference>
<protein>
    <recommendedName>
        <fullName evidence="6">Peptidase S1 domain-containing protein</fullName>
    </recommendedName>
</protein>
<organism evidence="7 8">
    <name type="scientific">Manduca sexta</name>
    <name type="common">Tobacco hawkmoth</name>
    <name type="synonym">Tobacco hornworm</name>
    <dbReference type="NCBI Taxonomy" id="7130"/>
    <lineage>
        <taxon>Eukaryota</taxon>
        <taxon>Metazoa</taxon>
        <taxon>Ecdysozoa</taxon>
        <taxon>Arthropoda</taxon>
        <taxon>Hexapoda</taxon>
        <taxon>Insecta</taxon>
        <taxon>Pterygota</taxon>
        <taxon>Neoptera</taxon>
        <taxon>Endopterygota</taxon>
        <taxon>Lepidoptera</taxon>
        <taxon>Glossata</taxon>
        <taxon>Ditrysia</taxon>
        <taxon>Bombycoidea</taxon>
        <taxon>Sphingidae</taxon>
        <taxon>Sphinginae</taxon>
        <taxon>Sphingini</taxon>
        <taxon>Manduca</taxon>
    </lineage>
</organism>
<dbReference type="InterPro" id="IPR009003">
    <property type="entry name" value="Peptidase_S1_PA"/>
</dbReference>
<dbReference type="PANTHER" id="PTHR24276">
    <property type="entry name" value="POLYSERASE-RELATED"/>
    <property type="match status" value="1"/>
</dbReference>
<evidence type="ECO:0000259" key="6">
    <source>
        <dbReference type="PROSITE" id="PS50240"/>
    </source>
</evidence>